<dbReference type="InterPro" id="IPR007331">
    <property type="entry name" value="Htaa"/>
</dbReference>
<reference evidence="5" key="1">
    <citation type="submission" date="2023-05" db="EMBL/GenBank/DDBJ databases">
        <title>Metabolic capabilities are highly conserved among human nasal-associated Corynebacterium species in pangenomic analyses.</title>
        <authorList>
            <person name="Tran T.H."/>
            <person name="Roberts A.Q."/>
            <person name="Escapa I.F."/>
            <person name="Gao W."/>
            <person name="Conlan S."/>
            <person name="Kong H."/>
            <person name="Segre J.A."/>
            <person name="Kelly M.S."/>
            <person name="Lemon K.P."/>
        </authorList>
    </citation>
    <scope>NUCLEOTIDE SEQUENCE</scope>
    <source>
        <strain evidence="5">KPL2618</strain>
    </source>
</reference>
<dbReference type="AlphaFoldDB" id="A0AAP4BYW9"/>
<accession>A0AAP4BYW9</accession>
<feature type="signal peptide" evidence="3">
    <location>
        <begin position="1"/>
        <end position="22"/>
    </location>
</feature>
<evidence type="ECO:0000313" key="5">
    <source>
        <dbReference type="EMBL" id="MDK4335288.1"/>
    </source>
</evidence>
<keyword evidence="2" id="KW-0472">Membrane</keyword>
<keyword evidence="3" id="KW-0732">Signal</keyword>
<feature type="chain" id="PRO_5042974879" evidence="3">
    <location>
        <begin position="23"/>
        <end position="401"/>
    </location>
</feature>
<dbReference type="Pfam" id="PF04213">
    <property type="entry name" value="HtaA"/>
    <property type="match status" value="1"/>
</dbReference>
<comment type="caution">
    <text evidence="5">The sequence shown here is derived from an EMBL/GenBank/DDBJ whole genome shotgun (WGS) entry which is preliminary data.</text>
</comment>
<evidence type="ECO:0000256" key="1">
    <source>
        <dbReference type="SAM" id="MobiDB-lite"/>
    </source>
</evidence>
<feature type="compositionally biased region" description="Pro residues" evidence="1">
    <location>
        <begin position="285"/>
        <end position="295"/>
    </location>
</feature>
<feature type="region of interest" description="Disordered" evidence="1">
    <location>
        <begin position="232"/>
        <end position="358"/>
    </location>
</feature>
<keyword evidence="2" id="KW-1133">Transmembrane helix</keyword>
<protein>
    <submittedName>
        <fullName evidence="5">HtaA domain-containing protein</fullName>
    </submittedName>
</protein>
<dbReference type="Proteomes" id="UP001230317">
    <property type="component" value="Unassembled WGS sequence"/>
</dbReference>
<sequence>MFKKVVVTALAATALTVPHASAEETCTIESGSLNWGIKHSWRSYIKGFAHGDWTTDGTVTENGEPRSEDFYFGFEVDPEKSTVTVDEDGNVTSSKIKTKDASITFTGHEEALHSTVISPYVETTGNAAHLGSGYEGYYVAGKHMTKYTKADRIPENKRTGEGVFAHGTAEWQKEGDKLTLATSGTNYKEQPGTNSAESISEGVDVLFLGTYSSTYSPKIDEAQVTLNVSSGCGQKKEEKPQDQEQPAGEENHQGDQASQGQEKPQNNPAPQPPVTSPEKEEKPQAQPPKDNPAPQSPATSQTPAPPKKPETPKGPETSESKKPETDKPETKKPEIPKPEKENPEKGNGQGSSGNDSASGFSFAKVWNYILGVVTIGSMFAIIGQAFIKSGALESLRALLPR</sequence>
<feature type="domain" description="Htaa" evidence="4">
    <location>
        <begin position="30"/>
        <end position="151"/>
    </location>
</feature>
<feature type="compositionally biased region" description="Basic and acidic residues" evidence="1">
    <location>
        <begin position="307"/>
        <end position="344"/>
    </location>
</feature>
<keyword evidence="2" id="KW-0812">Transmembrane</keyword>
<evidence type="ECO:0000256" key="2">
    <source>
        <dbReference type="SAM" id="Phobius"/>
    </source>
</evidence>
<organism evidence="5 6">
    <name type="scientific">Corynebacterium accolens</name>
    <dbReference type="NCBI Taxonomy" id="38284"/>
    <lineage>
        <taxon>Bacteria</taxon>
        <taxon>Bacillati</taxon>
        <taxon>Actinomycetota</taxon>
        <taxon>Actinomycetes</taxon>
        <taxon>Mycobacteriales</taxon>
        <taxon>Corynebacteriaceae</taxon>
        <taxon>Corynebacterium</taxon>
    </lineage>
</organism>
<gene>
    <name evidence="5" type="ORF">QPX58_07685</name>
</gene>
<proteinExistence type="predicted"/>
<feature type="transmembrane region" description="Helical" evidence="2">
    <location>
        <begin position="365"/>
        <end position="387"/>
    </location>
</feature>
<dbReference type="EMBL" id="JASNVU010000009">
    <property type="protein sequence ID" value="MDK4335288.1"/>
    <property type="molecule type" value="Genomic_DNA"/>
</dbReference>
<feature type="compositionally biased region" description="Polar residues" evidence="1">
    <location>
        <begin position="254"/>
        <end position="266"/>
    </location>
</feature>
<evidence type="ECO:0000259" key="4">
    <source>
        <dbReference type="Pfam" id="PF04213"/>
    </source>
</evidence>
<evidence type="ECO:0000313" key="6">
    <source>
        <dbReference type="Proteomes" id="UP001230317"/>
    </source>
</evidence>
<dbReference type="RefSeq" id="WP_237791646.1">
    <property type="nucleotide sequence ID" value="NZ_CP100380.1"/>
</dbReference>
<name>A0AAP4BYW9_9CORY</name>
<evidence type="ECO:0000256" key="3">
    <source>
        <dbReference type="SAM" id="SignalP"/>
    </source>
</evidence>